<protein>
    <submittedName>
        <fullName evidence="2">Uncharacterized protein</fullName>
    </submittedName>
</protein>
<dbReference type="Proteomes" id="UP000006038">
    <property type="component" value="Unassembled WGS sequence"/>
</dbReference>
<feature type="region of interest" description="Disordered" evidence="1">
    <location>
        <begin position="50"/>
        <end position="91"/>
    </location>
</feature>
<dbReference type="HOGENOM" id="CLU_1698232_0_0_1"/>
<evidence type="ECO:0000313" key="2">
    <source>
        <dbReference type="EnsemblPlants" id="OB0052G10020.1"/>
    </source>
</evidence>
<sequence length="155" mass="17121">MNSHGREGQCERRPAKEGGKREVGWEVARRGAAQAGGGWRHAAACMRSRRRHFGQEERRQESGGGLPFATSSARRRWNHAARRSGDDNDKVMPQAANALSVHRRETQDTARAVTLHSRQARVAAMQSKVVELAAATDGILVHTGEIGYWRQESVG</sequence>
<reference evidence="2" key="1">
    <citation type="submission" date="2015-06" db="UniProtKB">
        <authorList>
            <consortium name="EnsemblPlants"/>
        </authorList>
    </citation>
    <scope>IDENTIFICATION</scope>
</reference>
<evidence type="ECO:0000256" key="1">
    <source>
        <dbReference type="SAM" id="MobiDB-lite"/>
    </source>
</evidence>
<dbReference type="Gramene" id="OB0052G10020.1">
    <property type="protein sequence ID" value="OB0052G10020.1"/>
    <property type="gene ID" value="OB0052G10020"/>
</dbReference>
<keyword evidence="3" id="KW-1185">Reference proteome</keyword>
<feature type="compositionally biased region" description="Basic residues" evidence="1">
    <location>
        <begin position="73"/>
        <end position="82"/>
    </location>
</feature>
<proteinExistence type="predicted"/>
<name>J3KUG6_ORYBR</name>
<accession>J3KUG6</accession>
<feature type="region of interest" description="Disordered" evidence="1">
    <location>
        <begin position="1"/>
        <end position="24"/>
    </location>
</feature>
<dbReference type="AlphaFoldDB" id="J3KUG6"/>
<organism evidence="2">
    <name type="scientific">Oryza brachyantha</name>
    <name type="common">malo sina</name>
    <dbReference type="NCBI Taxonomy" id="4533"/>
    <lineage>
        <taxon>Eukaryota</taxon>
        <taxon>Viridiplantae</taxon>
        <taxon>Streptophyta</taxon>
        <taxon>Embryophyta</taxon>
        <taxon>Tracheophyta</taxon>
        <taxon>Spermatophyta</taxon>
        <taxon>Magnoliopsida</taxon>
        <taxon>Liliopsida</taxon>
        <taxon>Poales</taxon>
        <taxon>Poaceae</taxon>
        <taxon>BOP clade</taxon>
        <taxon>Oryzoideae</taxon>
        <taxon>Oryzeae</taxon>
        <taxon>Oryzinae</taxon>
        <taxon>Oryza</taxon>
    </lineage>
</organism>
<dbReference type="EnsemblPlants" id="OB0052G10020.1">
    <property type="protein sequence ID" value="OB0052G10020.1"/>
    <property type="gene ID" value="OB0052G10020"/>
</dbReference>
<evidence type="ECO:0000313" key="3">
    <source>
        <dbReference type="Proteomes" id="UP000006038"/>
    </source>
</evidence>